<feature type="compositionally biased region" description="Low complexity" evidence="4">
    <location>
        <begin position="263"/>
        <end position="276"/>
    </location>
</feature>
<keyword evidence="1" id="KW-0723">Serine/threonine-protein kinase</keyword>
<dbReference type="Proteomes" id="UP000298390">
    <property type="component" value="Unassembled WGS sequence"/>
</dbReference>
<evidence type="ECO:0000256" key="3">
    <source>
        <dbReference type="ARBA" id="ARBA00022777"/>
    </source>
</evidence>
<keyword evidence="2" id="KW-0808">Transferase</keyword>
<evidence type="ECO:0000313" key="6">
    <source>
        <dbReference type="EMBL" id="TFY69097.1"/>
    </source>
</evidence>
<evidence type="ECO:0000259" key="5">
    <source>
        <dbReference type="Pfam" id="PF02816"/>
    </source>
</evidence>
<feature type="domain" description="Alpha-type protein kinase" evidence="5">
    <location>
        <begin position="493"/>
        <end position="650"/>
    </location>
</feature>
<feature type="region of interest" description="Disordered" evidence="4">
    <location>
        <begin position="242"/>
        <end position="276"/>
    </location>
</feature>
<dbReference type="AlphaFoldDB" id="A0A4Y9Z4Z0"/>
<evidence type="ECO:0000313" key="7">
    <source>
        <dbReference type="Proteomes" id="UP000298390"/>
    </source>
</evidence>
<accession>A0A4Y9Z4Z0</accession>
<keyword evidence="3" id="KW-0418">Kinase</keyword>
<gene>
    <name evidence="6" type="ORF">EVJ58_g606</name>
</gene>
<organism evidence="6 7">
    <name type="scientific">Rhodofomes roseus</name>
    <dbReference type="NCBI Taxonomy" id="34475"/>
    <lineage>
        <taxon>Eukaryota</taxon>
        <taxon>Fungi</taxon>
        <taxon>Dikarya</taxon>
        <taxon>Basidiomycota</taxon>
        <taxon>Agaricomycotina</taxon>
        <taxon>Agaricomycetes</taxon>
        <taxon>Polyporales</taxon>
        <taxon>Rhodofomes</taxon>
    </lineage>
</organism>
<evidence type="ECO:0000256" key="2">
    <source>
        <dbReference type="ARBA" id="ARBA00022679"/>
    </source>
</evidence>
<sequence>MHGVRHPATPYFTAQNPDVPGQMANHGGRIRSVYGLRSDVLNAAGSHLYSPASLTVSQPYLRLRVQKPAAGTTLASDPPVSQVASGHGAPEPASAVLASAPPVAMRSYSRALHEDYAKPWVEAHRQKLVRVEKVEADRRLDTVLANTVGVRLWTKPHTDVFRINLSTRHAGKFVVAEHASLTQVLAQYETGSLIEVWMADDSEWVKQPFDLPIAVSSSQRARVLLRIPGLCDVDCDGLDDEMTATPPATPRKEHRHGRAASMPLSPHGAPAAAPSESSLPVLRLHNASPSQCPDQSRHGVMSKSLLETEHACMQPAVLSEPPAPSLALAEVGRVRSFPYTYTCDMQGPMEKMRGVTRKPAVHFNAAFPGVKWNRSTYYKHRRYYFAACRLNILNTFVQYGRTEKGMWSVLVKHVDELIADDTSETEPEHTVPHTLAHIDRAPDDPSLDRDVDSGRKHIAKLEWFEYHDRSFSSRFSAQTEALIIRVENQPHARGNAKDIYKLVVPGDVHHGRYAAKLFKQPLLDGGVATSHFHGNADVHFREAHRFAFGGDLAALFAVHAEEHNILTYAFSFARSFVLTARGGSPTWAAQSWLEGEQYPVNDSTDNTALIRTLNTFSHWTVSLFHVLYTDFQGVRTPNGAFIVYDCETHTQAI</sequence>
<dbReference type="InterPro" id="IPR004166">
    <property type="entry name" value="a-kinase_dom"/>
</dbReference>
<dbReference type="GO" id="GO:0005524">
    <property type="term" value="F:ATP binding"/>
    <property type="evidence" value="ECO:0007669"/>
    <property type="project" value="InterPro"/>
</dbReference>
<proteinExistence type="predicted"/>
<comment type="caution">
    <text evidence="6">The sequence shown here is derived from an EMBL/GenBank/DDBJ whole genome shotgun (WGS) entry which is preliminary data.</text>
</comment>
<evidence type="ECO:0000256" key="1">
    <source>
        <dbReference type="ARBA" id="ARBA00022527"/>
    </source>
</evidence>
<dbReference type="GO" id="GO:0004674">
    <property type="term" value="F:protein serine/threonine kinase activity"/>
    <property type="evidence" value="ECO:0007669"/>
    <property type="project" value="UniProtKB-KW"/>
</dbReference>
<evidence type="ECO:0000256" key="4">
    <source>
        <dbReference type="SAM" id="MobiDB-lite"/>
    </source>
</evidence>
<protein>
    <recommendedName>
        <fullName evidence="5">Alpha-type protein kinase domain-containing protein</fullName>
    </recommendedName>
</protein>
<name>A0A4Y9Z4Z0_9APHY</name>
<feature type="region of interest" description="Disordered" evidence="4">
    <location>
        <begin position="1"/>
        <end position="20"/>
    </location>
</feature>
<dbReference type="SUPFAM" id="SSF56112">
    <property type="entry name" value="Protein kinase-like (PK-like)"/>
    <property type="match status" value="1"/>
</dbReference>
<feature type="region of interest" description="Disordered" evidence="4">
    <location>
        <begin position="72"/>
        <end position="94"/>
    </location>
</feature>
<dbReference type="EMBL" id="SEKV01000016">
    <property type="protein sequence ID" value="TFY69097.1"/>
    <property type="molecule type" value="Genomic_DNA"/>
</dbReference>
<dbReference type="Pfam" id="PF02816">
    <property type="entry name" value="Alpha_kinase"/>
    <property type="match status" value="1"/>
</dbReference>
<dbReference type="InterPro" id="IPR011009">
    <property type="entry name" value="Kinase-like_dom_sf"/>
</dbReference>
<reference evidence="6 7" key="1">
    <citation type="submission" date="2019-01" db="EMBL/GenBank/DDBJ databases">
        <title>Genome sequencing of the rare red list fungi Fomitopsis rosea.</title>
        <authorList>
            <person name="Buettner E."/>
            <person name="Kellner H."/>
        </authorList>
    </citation>
    <scope>NUCLEOTIDE SEQUENCE [LARGE SCALE GENOMIC DNA]</scope>
    <source>
        <strain evidence="6 7">DSM 105464</strain>
    </source>
</reference>